<dbReference type="EMBL" id="JANFNG010000037">
    <property type="protein sequence ID" value="MCQ4084536.1"/>
    <property type="molecule type" value="Genomic_DNA"/>
</dbReference>
<protein>
    <recommendedName>
        <fullName evidence="1">EccD-like transmembrane domain-containing protein</fullName>
    </recommendedName>
</protein>
<dbReference type="Pfam" id="PF19053">
    <property type="entry name" value="EccD"/>
    <property type="match status" value="1"/>
</dbReference>
<dbReference type="InterPro" id="IPR044049">
    <property type="entry name" value="EccD_transm"/>
</dbReference>
<sequence length="47" mass="4861">MMLPGRNVTPPWSRALEVAEAAVLLCPVPLRLGALGVYAAARALTSG</sequence>
<name>A0ABT1Q3N6_9ACTN</name>
<reference evidence="2" key="1">
    <citation type="submission" date="2022-06" db="EMBL/GenBank/DDBJ databases">
        <title>Draft genome sequence of Streptomyces sp. RB6PN25 isolated from peat swamp forest in Thailand.</title>
        <authorList>
            <person name="Duangmal K."/>
            <person name="Klaysubun C."/>
        </authorList>
    </citation>
    <scope>NUCLEOTIDE SEQUENCE</scope>
    <source>
        <strain evidence="2">RB6PN25</strain>
    </source>
</reference>
<evidence type="ECO:0000259" key="1">
    <source>
        <dbReference type="Pfam" id="PF19053"/>
    </source>
</evidence>
<organism evidence="2 3">
    <name type="scientific">Streptomyces humicola</name>
    <dbReference type="NCBI Taxonomy" id="2953240"/>
    <lineage>
        <taxon>Bacteria</taxon>
        <taxon>Bacillati</taxon>
        <taxon>Actinomycetota</taxon>
        <taxon>Actinomycetes</taxon>
        <taxon>Kitasatosporales</taxon>
        <taxon>Streptomycetaceae</taxon>
        <taxon>Streptomyces</taxon>
    </lineage>
</organism>
<accession>A0ABT1Q3N6</accession>
<comment type="caution">
    <text evidence="2">The sequence shown here is derived from an EMBL/GenBank/DDBJ whole genome shotgun (WGS) entry which is preliminary data.</text>
</comment>
<proteinExistence type="predicted"/>
<feature type="domain" description="EccD-like transmembrane" evidence="1">
    <location>
        <begin position="2"/>
        <end position="44"/>
    </location>
</feature>
<dbReference type="Proteomes" id="UP001057702">
    <property type="component" value="Unassembled WGS sequence"/>
</dbReference>
<evidence type="ECO:0000313" key="2">
    <source>
        <dbReference type="EMBL" id="MCQ4084536.1"/>
    </source>
</evidence>
<evidence type="ECO:0000313" key="3">
    <source>
        <dbReference type="Proteomes" id="UP001057702"/>
    </source>
</evidence>
<keyword evidence="3" id="KW-1185">Reference proteome</keyword>
<gene>
    <name evidence="2" type="ORF">NGB36_29170</name>
</gene>